<evidence type="ECO:0000256" key="3">
    <source>
        <dbReference type="ARBA" id="ARBA00023002"/>
    </source>
</evidence>
<dbReference type="PROSITE" id="PS00913">
    <property type="entry name" value="ADH_IRON_1"/>
    <property type="match status" value="1"/>
</dbReference>
<comment type="cofactor">
    <cofactor evidence="1">
        <name>Fe cation</name>
        <dbReference type="ChEBI" id="CHEBI:24875"/>
    </cofactor>
</comment>
<dbReference type="Pfam" id="PF00465">
    <property type="entry name" value="Fe-ADH"/>
    <property type="match status" value="1"/>
</dbReference>
<dbReference type="STRING" id="338966.Ppro_0554"/>
<dbReference type="eggNOG" id="COG1454">
    <property type="taxonomic scope" value="Bacteria"/>
</dbReference>
<dbReference type="OrthoDB" id="9778433at2"/>
<dbReference type="Gene3D" id="3.40.50.1970">
    <property type="match status" value="1"/>
</dbReference>
<dbReference type="InterPro" id="IPR039697">
    <property type="entry name" value="Alcohol_dehydrogenase_Fe"/>
</dbReference>
<evidence type="ECO:0000256" key="1">
    <source>
        <dbReference type="ARBA" id="ARBA00001962"/>
    </source>
</evidence>
<dbReference type="RefSeq" id="WP_011734498.1">
    <property type="nucleotide sequence ID" value="NC_008609.1"/>
</dbReference>
<feature type="domain" description="Alcohol dehydrogenase iron-type/glycerol dehydrogenase GldA" evidence="5">
    <location>
        <begin position="13"/>
        <end position="181"/>
    </location>
</feature>
<dbReference type="CDD" id="cd08188">
    <property type="entry name" value="PDDH"/>
    <property type="match status" value="1"/>
</dbReference>
<gene>
    <name evidence="7" type="ordered locus">Ppro_0554</name>
</gene>
<dbReference type="InterPro" id="IPR001670">
    <property type="entry name" value="ADH_Fe/GldA"/>
</dbReference>
<evidence type="ECO:0000256" key="4">
    <source>
        <dbReference type="ARBA" id="ARBA00023027"/>
    </source>
</evidence>
<sequence length="387" mass="40339">MALADQTFGFFIPSVTLLGLGCSKEAGEQAKALGATKLLIVTDAGLAKMGVADTIKGYVEAAGLQAAIYPGAEPNPTDKNVHDGVKAYQDNKCDGIISLGGGSSHDCGKGIGLVIAGGGNIRDYEGVNKSTKVMPPFLAINTTAGTASEMTRFCIITNTDTHVKMAIVDWRVTPNIAIDDPLMMVGMPPKLTAATGMDALTHAVEAYVSIIANPITDACAIKAIELIAKNLSPAVANGEDLVARDAMAYAEYLAGMAFNNASLGYVHSMAHQLGGFYNLPHGVCNAILLPVVSQFNLIACPQRFADIAVALGECIDGLSVTEAGQKAIDRIKSLSASIGIPANLTELGVKEADLKIMSENAKKDACQLTNPRKATLDEVISIFKAAL</sequence>
<accession>A1ALG5</accession>
<dbReference type="FunFam" id="3.40.50.1970:FF:000003">
    <property type="entry name" value="Alcohol dehydrogenase, iron-containing"/>
    <property type="match status" value="1"/>
</dbReference>
<keyword evidence="8" id="KW-1185">Reference proteome</keyword>
<dbReference type="PROSITE" id="PS00060">
    <property type="entry name" value="ADH_IRON_2"/>
    <property type="match status" value="1"/>
</dbReference>
<dbReference type="Proteomes" id="UP000006732">
    <property type="component" value="Chromosome"/>
</dbReference>
<keyword evidence="3" id="KW-0560">Oxidoreductase</keyword>
<dbReference type="GO" id="GO:0004022">
    <property type="term" value="F:alcohol dehydrogenase (NAD+) activity"/>
    <property type="evidence" value="ECO:0007669"/>
    <property type="project" value="TreeGrafter"/>
</dbReference>
<proteinExistence type="inferred from homology"/>
<dbReference type="HOGENOM" id="CLU_007207_0_0_7"/>
<dbReference type="GO" id="GO:0046872">
    <property type="term" value="F:metal ion binding"/>
    <property type="evidence" value="ECO:0007669"/>
    <property type="project" value="InterPro"/>
</dbReference>
<evidence type="ECO:0000313" key="8">
    <source>
        <dbReference type="Proteomes" id="UP000006732"/>
    </source>
</evidence>
<comment type="similarity">
    <text evidence="2">Belongs to the iron-containing alcohol dehydrogenase family.</text>
</comment>
<evidence type="ECO:0000259" key="6">
    <source>
        <dbReference type="Pfam" id="PF25137"/>
    </source>
</evidence>
<evidence type="ECO:0000259" key="5">
    <source>
        <dbReference type="Pfam" id="PF00465"/>
    </source>
</evidence>
<dbReference type="Pfam" id="PF25137">
    <property type="entry name" value="ADH_Fe_C"/>
    <property type="match status" value="1"/>
</dbReference>
<dbReference type="InterPro" id="IPR056798">
    <property type="entry name" value="ADH_Fe_C"/>
</dbReference>
<dbReference type="Gene3D" id="1.20.1090.10">
    <property type="entry name" value="Dehydroquinate synthase-like - alpha domain"/>
    <property type="match status" value="1"/>
</dbReference>
<dbReference type="PANTHER" id="PTHR11496">
    <property type="entry name" value="ALCOHOL DEHYDROGENASE"/>
    <property type="match status" value="1"/>
</dbReference>
<evidence type="ECO:0000256" key="2">
    <source>
        <dbReference type="ARBA" id="ARBA00007358"/>
    </source>
</evidence>
<dbReference type="AlphaFoldDB" id="A1ALG5"/>
<name>A1ALG5_PELPD</name>
<evidence type="ECO:0000313" key="7">
    <source>
        <dbReference type="EMBL" id="ABK98185.1"/>
    </source>
</evidence>
<dbReference type="InterPro" id="IPR018211">
    <property type="entry name" value="ADH_Fe_CS"/>
</dbReference>
<protein>
    <submittedName>
        <fullName evidence="7">Iron-containing alcohol dehydrogenase</fullName>
    </submittedName>
</protein>
<dbReference type="FunFam" id="1.20.1090.10:FF:000001">
    <property type="entry name" value="Aldehyde-alcohol dehydrogenase"/>
    <property type="match status" value="1"/>
</dbReference>
<dbReference type="KEGG" id="ppd:Ppro_0554"/>
<feature type="domain" description="Fe-containing alcohol dehydrogenase-like C-terminal" evidence="6">
    <location>
        <begin position="192"/>
        <end position="387"/>
    </location>
</feature>
<dbReference type="PANTHER" id="PTHR11496:SF102">
    <property type="entry name" value="ALCOHOL DEHYDROGENASE 4"/>
    <property type="match status" value="1"/>
</dbReference>
<keyword evidence="4" id="KW-0520">NAD</keyword>
<dbReference type="SUPFAM" id="SSF56796">
    <property type="entry name" value="Dehydroquinate synthase-like"/>
    <property type="match status" value="1"/>
</dbReference>
<dbReference type="EMBL" id="CP000482">
    <property type="protein sequence ID" value="ABK98185.1"/>
    <property type="molecule type" value="Genomic_DNA"/>
</dbReference>
<organism evidence="7 8">
    <name type="scientific">Pelobacter propionicus (strain DSM 2379 / NBRC 103807 / OttBd1)</name>
    <dbReference type="NCBI Taxonomy" id="338966"/>
    <lineage>
        <taxon>Bacteria</taxon>
        <taxon>Pseudomonadati</taxon>
        <taxon>Thermodesulfobacteriota</taxon>
        <taxon>Desulfuromonadia</taxon>
        <taxon>Desulfuromonadales</taxon>
        <taxon>Desulfuromonadaceae</taxon>
        <taxon>Pelobacter</taxon>
    </lineage>
</organism>
<reference evidence="7 8" key="1">
    <citation type="submission" date="2006-10" db="EMBL/GenBank/DDBJ databases">
        <title>Complete sequence of chromosome of Pelobacter propionicus DSM 2379.</title>
        <authorList>
            <consortium name="US DOE Joint Genome Institute"/>
            <person name="Copeland A."/>
            <person name="Lucas S."/>
            <person name="Lapidus A."/>
            <person name="Barry K."/>
            <person name="Detter J.C."/>
            <person name="Glavina del Rio T."/>
            <person name="Hammon N."/>
            <person name="Israni S."/>
            <person name="Dalin E."/>
            <person name="Tice H."/>
            <person name="Pitluck S."/>
            <person name="Saunders E."/>
            <person name="Brettin T."/>
            <person name="Bruce D."/>
            <person name="Han C."/>
            <person name="Tapia R."/>
            <person name="Schmutz J."/>
            <person name="Larimer F."/>
            <person name="Land M."/>
            <person name="Hauser L."/>
            <person name="Kyrpides N."/>
            <person name="Kim E."/>
            <person name="Lovley D."/>
            <person name="Richardson P."/>
        </authorList>
    </citation>
    <scope>NUCLEOTIDE SEQUENCE [LARGE SCALE GENOMIC DNA]</scope>
    <source>
        <strain evidence="8">DSM 2379 / NBRC 103807 / OttBd1</strain>
    </source>
</reference>